<dbReference type="Proteomes" id="UP000026900">
    <property type="component" value="Segment"/>
</dbReference>
<accession>A0A024B1F3</accession>
<evidence type="ECO:0000313" key="3">
    <source>
        <dbReference type="Proteomes" id="UP000026900"/>
    </source>
</evidence>
<dbReference type="RefSeq" id="YP_009036706.1">
    <property type="nucleotide sequence ID" value="NC_024213.1"/>
</dbReference>
<feature type="coiled-coil region" evidence="1">
    <location>
        <begin position="127"/>
        <end position="191"/>
    </location>
</feature>
<name>A0A024B1F3_9CAUD</name>
<sequence>MRFTDSLTVVNEAAERKLVVREALSQVELLVEITDLYDRGLTAIYLNVDEVKSLVNSMHKHFRRDKFIYKSERSLYFKYMSETERTTVELNMFVIRISELDLQKTCLLFEKWLTHHGIEFEGMDTTKEKLTLKIDECKKDLQFFTNEKVSIISSMTSVTNNTVLDVLVCDLKEANRNIERLEKTLQDCIDRLSQF</sequence>
<organism evidence="2 3">
    <name type="scientific">Bacillus phage Hakuna</name>
    <dbReference type="NCBI Taxonomy" id="1486659"/>
    <lineage>
        <taxon>Viruses</taxon>
        <taxon>Duplodnaviria</taxon>
        <taxon>Heunggongvirae</taxon>
        <taxon>Uroviricota</taxon>
        <taxon>Caudoviricetes</taxon>
        <taxon>Herelleviridae</taxon>
        <taxon>Bastillevirinae</taxon>
        <taxon>Wphvirus</taxon>
        <taxon>Wphvirus hakuna</taxon>
    </lineage>
</organism>
<protein>
    <submittedName>
        <fullName evidence="2">Uncharacterized protein</fullName>
    </submittedName>
</protein>
<evidence type="ECO:0000256" key="1">
    <source>
        <dbReference type="SAM" id="Coils"/>
    </source>
</evidence>
<reference evidence="3" key="1">
    <citation type="submission" date="2014-09" db="EMBL/GenBank/DDBJ databases">
        <authorList>
            <person name="Sauder A.B."/>
            <person name="McKenzie Q.R."/>
            <person name="Temple L.M."/>
            <person name="Alexis B.K."/>
            <person name="Al-Atrache Z."/>
            <person name="Lewis L.O."/>
            <person name="Loesser-Casey K.E."/>
            <person name="Mitchell K.J."/>
        </authorList>
    </citation>
    <scope>NUCLEOTIDE SEQUENCE [LARGE SCALE GENOMIC DNA]</scope>
</reference>
<dbReference type="EMBL" id="KJ489399">
    <property type="protein sequence ID" value="AHZ10275.1"/>
    <property type="molecule type" value="Genomic_DNA"/>
</dbReference>
<evidence type="ECO:0000313" key="2">
    <source>
        <dbReference type="EMBL" id="AHZ10275.1"/>
    </source>
</evidence>
<keyword evidence="1" id="KW-0175">Coiled coil</keyword>
<dbReference type="GeneID" id="19526257"/>
<proteinExistence type="predicted"/>
<dbReference type="KEGG" id="vg:19526257"/>
<keyword evidence="3" id="KW-1185">Reference proteome</keyword>